<accession>A0A6N4W0T5</accession>
<reference evidence="6 7" key="1">
    <citation type="journal article" date="2019" name="Emerg. Microbes Infect.">
        <title>Comprehensive subspecies identification of 175 nontuberculous mycobacteria species based on 7547 genomic profiles.</title>
        <authorList>
            <person name="Matsumoto Y."/>
            <person name="Kinjo T."/>
            <person name="Motooka D."/>
            <person name="Nabeya D."/>
            <person name="Jung N."/>
            <person name="Uechi K."/>
            <person name="Horii T."/>
            <person name="Iida T."/>
            <person name="Fujita J."/>
            <person name="Nakamura S."/>
        </authorList>
    </citation>
    <scope>NUCLEOTIDE SEQUENCE [LARGE SCALE GENOMIC DNA]</scope>
    <source>
        <strain evidence="6 7">JCM 30275</strain>
    </source>
</reference>
<protein>
    <recommendedName>
        <fullName evidence="5">Luciferase-like domain-containing protein</fullName>
    </recommendedName>
</protein>
<dbReference type="InterPro" id="IPR011251">
    <property type="entry name" value="Luciferase-like_dom"/>
</dbReference>
<keyword evidence="3" id="KW-0560">Oxidoreductase</keyword>
<sequence length="289" mass="32038">MTTPWEHPADVARVAQSAEVRGIESIWVGEHSHLPVATEHAFSADTPEFYRRLPDPYVTLAAVATVTTTIRIGTAISLPAEHDPLPLAKTLATLDLLSGGRFEWGTGYGWNRLELVNRGVDPRHRMSRYAEVVRAVRDLWTCEIASAKGDHVRFSESWSWPKPVQQPHPPILLGCRAAPRAFGQLAAFCDGWMPSLTQAGEGLEADVAELRNAWDAAGRVGAPRITLIDSGFWADIDMDKFYRRITRLSELVPRLADLGAERLIVGMPMFRLDDVEQKLDVIAGLVPRS</sequence>
<dbReference type="InterPro" id="IPR019921">
    <property type="entry name" value="Lucif-like_OxRdtase_Rv2161c"/>
</dbReference>
<evidence type="ECO:0000313" key="7">
    <source>
        <dbReference type="Proteomes" id="UP000467249"/>
    </source>
</evidence>
<keyword evidence="4" id="KW-0503">Monooxygenase</keyword>
<feature type="domain" description="Luciferase-like" evidence="5">
    <location>
        <begin position="6"/>
        <end position="226"/>
    </location>
</feature>
<evidence type="ECO:0000256" key="4">
    <source>
        <dbReference type="ARBA" id="ARBA00023033"/>
    </source>
</evidence>
<evidence type="ECO:0000259" key="5">
    <source>
        <dbReference type="Pfam" id="PF00296"/>
    </source>
</evidence>
<evidence type="ECO:0000313" key="6">
    <source>
        <dbReference type="EMBL" id="BBZ75500.1"/>
    </source>
</evidence>
<keyword evidence="7" id="KW-1185">Reference proteome</keyword>
<dbReference type="RefSeq" id="WP_163803094.1">
    <property type="nucleotide sequence ID" value="NZ_AP022620.1"/>
</dbReference>
<proteinExistence type="predicted"/>
<dbReference type="GO" id="GO:0008726">
    <property type="term" value="F:alkanesulfonate monooxygenase activity"/>
    <property type="evidence" value="ECO:0007669"/>
    <property type="project" value="TreeGrafter"/>
</dbReference>
<dbReference type="PANTHER" id="PTHR42847">
    <property type="entry name" value="ALKANESULFONATE MONOOXYGENASE"/>
    <property type="match status" value="1"/>
</dbReference>
<evidence type="ECO:0000256" key="2">
    <source>
        <dbReference type="ARBA" id="ARBA00022643"/>
    </source>
</evidence>
<name>A0A6N4W0T5_9MYCO</name>
<dbReference type="Gene3D" id="3.20.20.30">
    <property type="entry name" value="Luciferase-like domain"/>
    <property type="match status" value="1"/>
</dbReference>
<dbReference type="SUPFAM" id="SSF51679">
    <property type="entry name" value="Bacterial luciferase-like"/>
    <property type="match status" value="1"/>
</dbReference>
<dbReference type="EMBL" id="AP022620">
    <property type="protein sequence ID" value="BBZ75500.1"/>
    <property type="molecule type" value="Genomic_DNA"/>
</dbReference>
<evidence type="ECO:0000256" key="1">
    <source>
        <dbReference type="ARBA" id="ARBA00022630"/>
    </source>
</evidence>
<gene>
    <name evidence="6" type="ORF">MANY_08370</name>
</gene>
<dbReference type="InterPro" id="IPR050172">
    <property type="entry name" value="SsuD_RutA_monooxygenase"/>
</dbReference>
<keyword evidence="2" id="KW-0288">FMN</keyword>
<dbReference type="KEGG" id="many:MANY_08370"/>
<dbReference type="PANTHER" id="PTHR42847:SF4">
    <property type="entry name" value="ALKANESULFONATE MONOOXYGENASE-RELATED"/>
    <property type="match status" value="1"/>
</dbReference>
<keyword evidence="1" id="KW-0285">Flavoprotein</keyword>
<dbReference type="Proteomes" id="UP000467249">
    <property type="component" value="Chromosome"/>
</dbReference>
<dbReference type="AlphaFoldDB" id="A0A6N4W0T5"/>
<organism evidence="6 7">
    <name type="scientific">Mycolicibacterium anyangense</name>
    <dbReference type="NCBI Taxonomy" id="1431246"/>
    <lineage>
        <taxon>Bacteria</taxon>
        <taxon>Bacillati</taxon>
        <taxon>Actinomycetota</taxon>
        <taxon>Actinomycetes</taxon>
        <taxon>Mycobacteriales</taxon>
        <taxon>Mycobacteriaceae</taxon>
        <taxon>Mycolicibacterium</taxon>
    </lineage>
</organism>
<dbReference type="GO" id="GO:0046306">
    <property type="term" value="P:alkanesulfonate catabolic process"/>
    <property type="evidence" value="ECO:0007669"/>
    <property type="project" value="TreeGrafter"/>
</dbReference>
<dbReference type="Pfam" id="PF00296">
    <property type="entry name" value="Bac_luciferase"/>
    <property type="match status" value="1"/>
</dbReference>
<dbReference type="NCBIfam" id="TIGR03619">
    <property type="entry name" value="F420_Rv2161c"/>
    <property type="match status" value="1"/>
</dbReference>
<evidence type="ECO:0000256" key="3">
    <source>
        <dbReference type="ARBA" id="ARBA00023002"/>
    </source>
</evidence>
<dbReference type="InterPro" id="IPR036661">
    <property type="entry name" value="Luciferase-like_sf"/>
</dbReference>